<accession>A0A699J9T9</accession>
<dbReference type="EMBL" id="BKCJ010388924">
    <property type="protein sequence ID" value="GFA22785.1"/>
    <property type="molecule type" value="Genomic_DNA"/>
</dbReference>
<reference evidence="2" key="1">
    <citation type="journal article" date="2019" name="Sci. Rep.">
        <title>Draft genome of Tanacetum cinerariifolium, the natural source of mosquito coil.</title>
        <authorList>
            <person name="Yamashiro T."/>
            <person name="Shiraishi A."/>
            <person name="Satake H."/>
            <person name="Nakayama K."/>
        </authorList>
    </citation>
    <scope>NUCLEOTIDE SEQUENCE</scope>
</reference>
<dbReference type="AlphaFoldDB" id="A0A699J9T9"/>
<keyword evidence="1" id="KW-0812">Transmembrane</keyword>
<keyword evidence="1" id="KW-1133">Transmembrane helix</keyword>
<feature type="transmembrane region" description="Helical" evidence="1">
    <location>
        <begin position="173"/>
        <end position="194"/>
    </location>
</feature>
<name>A0A699J9T9_TANCI</name>
<organism evidence="2">
    <name type="scientific">Tanacetum cinerariifolium</name>
    <name type="common">Dalmatian daisy</name>
    <name type="synonym">Chrysanthemum cinerariifolium</name>
    <dbReference type="NCBI Taxonomy" id="118510"/>
    <lineage>
        <taxon>Eukaryota</taxon>
        <taxon>Viridiplantae</taxon>
        <taxon>Streptophyta</taxon>
        <taxon>Embryophyta</taxon>
        <taxon>Tracheophyta</taxon>
        <taxon>Spermatophyta</taxon>
        <taxon>Magnoliopsida</taxon>
        <taxon>eudicotyledons</taxon>
        <taxon>Gunneridae</taxon>
        <taxon>Pentapetalae</taxon>
        <taxon>asterids</taxon>
        <taxon>campanulids</taxon>
        <taxon>Asterales</taxon>
        <taxon>Asteraceae</taxon>
        <taxon>Asteroideae</taxon>
        <taxon>Anthemideae</taxon>
        <taxon>Anthemidinae</taxon>
        <taxon>Tanacetum</taxon>
    </lineage>
</organism>
<proteinExistence type="predicted"/>
<protein>
    <submittedName>
        <fullName evidence="2">Uncharacterized protein</fullName>
    </submittedName>
</protein>
<evidence type="ECO:0000313" key="2">
    <source>
        <dbReference type="EMBL" id="GFA22785.1"/>
    </source>
</evidence>
<feature type="transmembrane region" description="Helical" evidence="1">
    <location>
        <begin position="147"/>
        <end position="167"/>
    </location>
</feature>
<keyword evidence="1" id="KW-0472">Membrane</keyword>
<gene>
    <name evidence="2" type="ORF">Tci_594757</name>
</gene>
<sequence>MILNSVQNGPLVWPTVVKEDGATRTKRYDELLVAEKHQADFDLKATKIILQGLPSDVYVGNKMHKAFSLLVMEFPLPEEVPTAIEESSHCQKKRDATAVKIVLLLKSRRNCQSKSYDSFAKLVPHVKPYLLTKPFDAERFQYLVCKLFPLLGKLPTVSVFLGFGLTFAGTSKYWGVLRILMISLRLIPLFWFTARIKTTEEGTKILATVDGILRTVTESSLRRNLKLQDEEGISSLPDAMVLVNQTT</sequence>
<evidence type="ECO:0000256" key="1">
    <source>
        <dbReference type="SAM" id="Phobius"/>
    </source>
</evidence>
<comment type="caution">
    <text evidence="2">The sequence shown here is derived from an EMBL/GenBank/DDBJ whole genome shotgun (WGS) entry which is preliminary data.</text>
</comment>